<gene>
    <name evidence="3" type="ORF">FNF28_01330</name>
    <name evidence="2" type="ORF">FNF31_00066</name>
</gene>
<dbReference type="SUPFAM" id="SSF47781">
    <property type="entry name" value="RuvA domain 2-like"/>
    <property type="match status" value="1"/>
</dbReference>
<accession>A0A5A8DTX6</accession>
<dbReference type="EMBL" id="VLTL01000012">
    <property type="protein sequence ID" value="KAA0170568.1"/>
    <property type="molecule type" value="Genomic_DNA"/>
</dbReference>
<dbReference type="EMBL" id="VLTM01000001">
    <property type="protein sequence ID" value="KAA0168905.1"/>
    <property type="molecule type" value="Genomic_DNA"/>
</dbReference>
<name>A0A5A8DTX6_CAFRO</name>
<dbReference type="InterPro" id="IPR051675">
    <property type="entry name" value="Endo/Exo/Phosphatase_dom_1"/>
</dbReference>
<evidence type="ECO:0000313" key="3">
    <source>
        <dbReference type="EMBL" id="KAA0170568.1"/>
    </source>
</evidence>
<protein>
    <submittedName>
        <fullName evidence="2">Uncharacterized protein</fullName>
    </submittedName>
</protein>
<sequence>MADTVPGYMRPTSAATNRRATLGKVATNQPRPLKPSAASSGKAGLASSKPLGASGVSDSGSAALGSSSGPGQPKDILKAKELVLDAKAAETTGKLQEALLLYRQAIKLLPASHLPKLRGRINAVRDALKLQTAAAAAVKAAAAKDAAPAPAAAPARAVPAHLANIGPQAAPEAEPAPAPPADACEDAAEDPDAGADGEEGKSGSELAHCGDSEEQAEREEKDAEAPAAGRKLSLAAAVPSTGDVVTDSLVAMLNTASVDGLLELPNIGKKRAANIVAAREEGGPFATPADLSRIGLSDKQSDKLCAAYAEAVAEGRLALAAAKARKSL</sequence>
<organism evidence="2 5">
    <name type="scientific">Cafeteria roenbergensis</name>
    <name type="common">Marine flagellate</name>
    <dbReference type="NCBI Taxonomy" id="33653"/>
    <lineage>
        <taxon>Eukaryota</taxon>
        <taxon>Sar</taxon>
        <taxon>Stramenopiles</taxon>
        <taxon>Bigyra</taxon>
        <taxon>Opalozoa</taxon>
        <taxon>Bicosoecida</taxon>
        <taxon>Cafeteriaceae</taxon>
        <taxon>Cafeteria</taxon>
    </lineage>
</organism>
<dbReference type="Proteomes" id="UP000325113">
    <property type="component" value="Unassembled WGS sequence"/>
</dbReference>
<evidence type="ECO:0000313" key="4">
    <source>
        <dbReference type="Proteomes" id="UP000324907"/>
    </source>
</evidence>
<dbReference type="PANTHER" id="PTHR21180">
    <property type="entry name" value="ENDONUCLEASE/EXONUCLEASE/PHOSPHATASE FAMILY DOMAIN-CONTAINING PROTEIN 1"/>
    <property type="match status" value="1"/>
</dbReference>
<dbReference type="Proteomes" id="UP000324907">
    <property type="component" value="Unassembled WGS sequence"/>
</dbReference>
<evidence type="ECO:0000313" key="5">
    <source>
        <dbReference type="Proteomes" id="UP000325113"/>
    </source>
</evidence>
<reference evidence="4 5" key="1">
    <citation type="submission" date="2019-07" db="EMBL/GenBank/DDBJ databases">
        <title>Genomes of Cafeteria roenbergensis.</title>
        <authorList>
            <person name="Fischer M.G."/>
            <person name="Hackl T."/>
            <person name="Roman M."/>
        </authorList>
    </citation>
    <scope>NUCLEOTIDE SEQUENCE [LARGE SCALE GENOMIC DNA]</scope>
    <source>
        <strain evidence="2 5">Cflag</strain>
        <strain evidence="3 4">RCC970-E3</strain>
    </source>
</reference>
<feature type="region of interest" description="Disordered" evidence="1">
    <location>
        <begin position="1"/>
        <end position="73"/>
    </location>
</feature>
<dbReference type="Pfam" id="PF12836">
    <property type="entry name" value="HHH_3"/>
    <property type="match status" value="1"/>
</dbReference>
<proteinExistence type="predicted"/>
<dbReference type="InterPro" id="IPR010994">
    <property type="entry name" value="RuvA_2-like"/>
</dbReference>
<feature type="compositionally biased region" description="Acidic residues" evidence="1">
    <location>
        <begin position="183"/>
        <end position="197"/>
    </location>
</feature>
<dbReference type="PANTHER" id="PTHR21180:SF32">
    <property type="entry name" value="ENDONUCLEASE_EXONUCLEASE_PHOSPHATASE FAMILY DOMAIN-CONTAINING PROTEIN 1"/>
    <property type="match status" value="1"/>
</dbReference>
<dbReference type="AlphaFoldDB" id="A0A5A8DTX6"/>
<evidence type="ECO:0000256" key="1">
    <source>
        <dbReference type="SAM" id="MobiDB-lite"/>
    </source>
</evidence>
<comment type="caution">
    <text evidence="2">The sequence shown here is derived from an EMBL/GenBank/DDBJ whole genome shotgun (WGS) entry which is preliminary data.</text>
</comment>
<evidence type="ECO:0000313" key="2">
    <source>
        <dbReference type="EMBL" id="KAA0168905.1"/>
    </source>
</evidence>
<feature type="region of interest" description="Disordered" evidence="1">
    <location>
        <begin position="168"/>
        <end position="232"/>
    </location>
</feature>
<feature type="compositionally biased region" description="Low complexity" evidence="1">
    <location>
        <begin position="34"/>
        <end position="71"/>
    </location>
</feature>
<dbReference type="Gene3D" id="1.10.150.280">
    <property type="entry name" value="AF1531-like domain"/>
    <property type="match status" value="1"/>
</dbReference>